<protein>
    <submittedName>
        <fullName evidence="2">SDR family NAD(P)-dependent oxidoreductase</fullName>
    </submittedName>
</protein>
<dbReference type="Proteomes" id="UP001259803">
    <property type="component" value="Unassembled WGS sequence"/>
</dbReference>
<evidence type="ECO:0000313" key="3">
    <source>
        <dbReference type="Proteomes" id="UP001259803"/>
    </source>
</evidence>
<dbReference type="InterPro" id="IPR051468">
    <property type="entry name" value="Fungal_SecMetab_SDRs"/>
</dbReference>
<proteinExistence type="predicted"/>
<feature type="chain" id="PRO_5047022494" evidence="1">
    <location>
        <begin position="21"/>
        <end position="248"/>
    </location>
</feature>
<dbReference type="InterPro" id="IPR002347">
    <property type="entry name" value="SDR_fam"/>
</dbReference>
<dbReference type="InterPro" id="IPR036291">
    <property type="entry name" value="NAD(P)-bd_dom_sf"/>
</dbReference>
<dbReference type="Gene3D" id="3.40.50.720">
    <property type="entry name" value="NAD(P)-binding Rossmann-like Domain"/>
    <property type="match status" value="1"/>
</dbReference>
<dbReference type="Pfam" id="PF00106">
    <property type="entry name" value="adh_short"/>
    <property type="match status" value="1"/>
</dbReference>
<accession>A0ABU2ZGL4</accession>
<dbReference type="PANTHER" id="PTHR43544:SF12">
    <property type="entry name" value="NAD(P)-BINDING ROSSMANN-FOLD SUPERFAMILY PROTEIN"/>
    <property type="match status" value="1"/>
</dbReference>
<dbReference type="EMBL" id="JAVRHS010000002">
    <property type="protein sequence ID" value="MDT0575521.1"/>
    <property type="molecule type" value="Genomic_DNA"/>
</dbReference>
<evidence type="ECO:0000313" key="2">
    <source>
        <dbReference type="EMBL" id="MDT0575521.1"/>
    </source>
</evidence>
<reference evidence="2 3" key="1">
    <citation type="submission" date="2023-09" db="EMBL/GenBank/DDBJ databases">
        <authorList>
            <person name="Rey-Velasco X."/>
        </authorList>
    </citation>
    <scope>NUCLEOTIDE SEQUENCE [LARGE SCALE GENOMIC DNA]</scope>
    <source>
        <strain evidence="2 3">F390</strain>
    </source>
</reference>
<gene>
    <name evidence="2" type="ORF">RM533_04925</name>
</gene>
<sequence length="248" mass="25829">MAYKRFTNCVVLGASGGVGAAICARLAGDTGPKVIHAGGRTAPALADVASIAAIRPFFFDYADETSLEKAAAQIAQAGPVDLCVVATGVLQSLPQIRPERSWRSIDADAMAEVFMVNTIGPALAAKHFVPIMRKDAASVFLAISARVGSVGDNRLGGWHSYRASKAALNMIVRNVAIELERVNPGAVAVAYHPGTVRTGLSEPFTGSTAEQKLFTPDNAAAKLLDVASALQAEDSGSFVAFDGSKIAW</sequence>
<keyword evidence="1" id="KW-0732">Signal</keyword>
<dbReference type="PRINTS" id="PR00081">
    <property type="entry name" value="GDHRDH"/>
</dbReference>
<keyword evidence="3" id="KW-1185">Reference proteome</keyword>
<comment type="caution">
    <text evidence="2">The sequence shown here is derived from an EMBL/GenBank/DDBJ whole genome shotgun (WGS) entry which is preliminary data.</text>
</comment>
<dbReference type="RefSeq" id="WP_311340076.1">
    <property type="nucleotide sequence ID" value="NZ_JAVRHS010000002.1"/>
</dbReference>
<dbReference type="PANTHER" id="PTHR43544">
    <property type="entry name" value="SHORT-CHAIN DEHYDROGENASE/REDUCTASE"/>
    <property type="match status" value="1"/>
</dbReference>
<dbReference type="SUPFAM" id="SSF51735">
    <property type="entry name" value="NAD(P)-binding Rossmann-fold domains"/>
    <property type="match status" value="1"/>
</dbReference>
<feature type="signal peptide" evidence="1">
    <location>
        <begin position="1"/>
        <end position="20"/>
    </location>
</feature>
<evidence type="ECO:0000256" key="1">
    <source>
        <dbReference type="SAM" id="SignalP"/>
    </source>
</evidence>
<name>A0ABU2ZGL4_9SPHN</name>
<organism evidence="2 3">
    <name type="scientific">Croceicoccus esteveae</name>
    <dbReference type="NCBI Taxonomy" id="3075597"/>
    <lineage>
        <taxon>Bacteria</taxon>
        <taxon>Pseudomonadati</taxon>
        <taxon>Pseudomonadota</taxon>
        <taxon>Alphaproteobacteria</taxon>
        <taxon>Sphingomonadales</taxon>
        <taxon>Erythrobacteraceae</taxon>
        <taxon>Croceicoccus</taxon>
    </lineage>
</organism>